<dbReference type="EMBL" id="JAMGSI010000002">
    <property type="protein sequence ID" value="MCL6657362.1"/>
    <property type="molecule type" value="Genomic_DNA"/>
</dbReference>
<sequence>MKVIYILSCFILVFSTVSEAKIFDSSLKKPLLHETNEKLYLLLSNAEKSALQGDIFKFYEQANKILPDIKNDLQKGMWLFYLVAAVPFIDDTVEGNGEWLCENSDLDYEVKEKMILSFFPKEIRKSNGTKLHDEALVMRELFLLYSSIILNQFRQELNPLFLYTYKYNRFLYLYNMDLRQDRDRFTKYCNYMNVRIGRQRKLNSIINNMEEDFVGMLVQFYPTKAVQVKRYLKLAGYGDDEIPDLLDRTIGRVPQASYLYKGFPKRRK</sequence>
<dbReference type="Proteomes" id="UP001202031">
    <property type="component" value="Unassembled WGS sequence"/>
</dbReference>
<dbReference type="RefSeq" id="WP_102728668.1">
    <property type="nucleotide sequence ID" value="NZ_CP072027.1"/>
</dbReference>
<proteinExistence type="predicted"/>
<protein>
    <submittedName>
        <fullName evidence="1">Uncharacterized protein</fullName>
    </submittedName>
</protein>
<evidence type="ECO:0000313" key="2">
    <source>
        <dbReference type="Proteomes" id="UP001202031"/>
    </source>
</evidence>
<gene>
    <name evidence="1" type="ORF">M8N44_08560</name>
</gene>
<reference evidence="1 2" key="1">
    <citation type="submission" date="2022-03" db="EMBL/GenBank/DDBJ databases">
        <title>Taxonomic description of new species and reclassification of some bacterial strains.</title>
        <authorList>
            <person name="Ndongo S."/>
        </authorList>
    </citation>
    <scope>NUCLEOTIDE SEQUENCE [LARGE SCALE GENOMIC DNA]</scope>
    <source>
        <strain evidence="1 2">Marseille-P6666</strain>
    </source>
</reference>
<keyword evidence="2" id="KW-1185">Reference proteome</keyword>
<dbReference type="GeneID" id="84023912"/>
<evidence type="ECO:0000313" key="1">
    <source>
        <dbReference type="EMBL" id="MCL6657362.1"/>
    </source>
</evidence>
<name>A0ABT0R8W8_9BACT</name>
<comment type="caution">
    <text evidence="1">The sequence shown here is derived from an EMBL/GenBank/DDBJ whole genome shotgun (WGS) entry which is preliminary data.</text>
</comment>
<organism evidence="1 2">
    <name type="scientific">Akkermansia massiliensis</name>
    <dbReference type="NCBI Taxonomy" id="2927224"/>
    <lineage>
        <taxon>Bacteria</taxon>
        <taxon>Pseudomonadati</taxon>
        <taxon>Verrucomicrobiota</taxon>
        <taxon>Verrucomicrobiia</taxon>
        <taxon>Verrucomicrobiales</taxon>
        <taxon>Akkermansiaceae</taxon>
        <taxon>Akkermansia</taxon>
    </lineage>
</organism>
<accession>A0ABT0R8W8</accession>